<keyword evidence="3" id="KW-0479">Metal-binding</keyword>
<dbReference type="PROSITE" id="PS51192">
    <property type="entry name" value="HELICASE_ATP_BIND_1"/>
    <property type="match status" value="1"/>
</dbReference>
<keyword evidence="8" id="KW-0862">Zinc</keyword>
<feature type="compositionally biased region" description="Low complexity" evidence="13">
    <location>
        <begin position="269"/>
        <end position="293"/>
    </location>
</feature>
<dbReference type="InterPro" id="IPR027417">
    <property type="entry name" value="P-loop_NTPase"/>
</dbReference>
<evidence type="ECO:0000256" key="9">
    <source>
        <dbReference type="ARBA" id="ARBA00022840"/>
    </source>
</evidence>
<dbReference type="GO" id="GO:0005634">
    <property type="term" value="C:nucleus"/>
    <property type="evidence" value="ECO:0007669"/>
    <property type="project" value="TreeGrafter"/>
</dbReference>
<dbReference type="Pfam" id="PF00467">
    <property type="entry name" value="KOW"/>
    <property type="match status" value="1"/>
</dbReference>
<feature type="region of interest" description="Disordered" evidence="13">
    <location>
        <begin position="80"/>
        <end position="134"/>
    </location>
</feature>
<dbReference type="InterPro" id="IPR050628">
    <property type="entry name" value="SNF2_RAD54_helicase_TF"/>
</dbReference>
<proteinExistence type="inferred from homology"/>
<reference evidence="17" key="1">
    <citation type="submission" date="2021-07" db="EMBL/GenBank/DDBJ databases">
        <title>Draft genome of Mortierella alpina, strain LL118, isolated from an aspen leaf litter sample.</title>
        <authorList>
            <person name="Yang S."/>
            <person name="Vinatzer B.A."/>
        </authorList>
    </citation>
    <scope>NUCLEOTIDE SEQUENCE</scope>
    <source>
        <strain evidence="17">LL118</strain>
    </source>
</reference>
<evidence type="ECO:0000256" key="13">
    <source>
        <dbReference type="SAM" id="MobiDB-lite"/>
    </source>
</evidence>
<dbReference type="GO" id="GO:0008094">
    <property type="term" value="F:ATP-dependent activity, acting on DNA"/>
    <property type="evidence" value="ECO:0007669"/>
    <property type="project" value="TreeGrafter"/>
</dbReference>
<dbReference type="GO" id="GO:0006412">
    <property type="term" value="P:translation"/>
    <property type="evidence" value="ECO:0007669"/>
    <property type="project" value="InterPro"/>
</dbReference>
<dbReference type="FunFam" id="2.30.30.30:FF:000009">
    <property type="entry name" value="60S ribosomal protein L26"/>
    <property type="match status" value="1"/>
</dbReference>
<keyword evidence="9" id="KW-0067">ATP-binding</keyword>
<dbReference type="InterPro" id="IPR014722">
    <property type="entry name" value="Rib_uL2_dom2"/>
</dbReference>
<dbReference type="SMART" id="SM00490">
    <property type="entry name" value="HELICc"/>
    <property type="match status" value="1"/>
</dbReference>
<dbReference type="Gene3D" id="3.30.40.10">
    <property type="entry name" value="Zinc/RING finger domain, C3HC4 (zinc finger)"/>
    <property type="match status" value="1"/>
</dbReference>
<dbReference type="Proteomes" id="UP000717515">
    <property type="component" value="Unassembled WGS sequence"/>
</dbReference>
<dbReference type="InterPro" id="IPR001841">
    <property type="entry name" value="Znf_RING"/>
</dbReference>
<dbReference type="InterPro" id="IPR005825">
    <property type="entry name" value="Ribosomal_uL24_CS"/>
</dbReference>
<keyword evidence="4" id="KW-0547">Nucleotide-binding</keyword>
<evidence type="ECO:0000313" key="18">
    <source>
        <dbReference type="Proteomes" id="UP000717515"/>
    </source>
</evidence>
<feature type="compositionally biased region" description="Low complexity" evidence="13">
    <location>
        <begin position="1276"/>
        <end position="1294"/>
    </location>
</feature>
<evidence type="ECO:0000256" key="6">
    <source>
        <dbReference type="ARBA" id="ARBA00022801"/>
    </source>
</evidence>
<dbReference type="GO" id="GO:0015934">
    <property type="term" value="C:large ribosomal subunit"/>
    <property type="evidence" value="ECO:0007669"/>
    <property type="project" value="InterPro"/>
</dbReference>
<evidence type="ECO:0000256" key="8">
    <source>
        <dbReference type="ARBA" id="ARBA00022833"/>
    </source>
</evidence>
<comment type="similarity">
    <text evidence="1">Belongs to the SNF2/RAD54 helicase family.</text>
</comment>
<feature type="compositionally biased region" description="Low complexity" evidence="13">
    <location>
        <begin position="194"/>
        <end position="207"/>
    </location>
</feature>
<evidence type="ECO:0000256" key="3">
    <source>
        <dbReference type="ARBA" id="ARBA00022723"/>
    </source>
</evidence>
<dbReference type="PROSITE" id="PS50089">
    <property type="entry name" value="ZF_RING_2"/>
    <property type="match status" value="1"/>
</dbReference>
<keyword evidence="10" id="KW-0689">Ribosomal protein</keyword>
<organism evidence="17 18">
    <name type="scientific">Mortierella alpina</name>
    <name type="common">Oleaginous fungus</name>
    <name type="synonym">Mortierella renispora</name>
    <dbReference type="NCBI Taxonomy" id="64518"/>
    <lineage>
        <taxon>Eukaryota</taxon>
        <taxon>Fungi</taxon>
        <taxon>Fungi incertae sedis</taxon>
        <taxon>Mucoromycota</taxon>
        <taxon>Mortierellomycotina</taxon>
        <taxon>Mortierellomycetes</taxon>
        <taxon>Mortierellales</taxon>
        <taxon>Mortierellaceae</taxon>
        <taxon>Mortierella</taxon>
    </lineage>
</organism>
<feature type="compositionally biased region" description="Acidic residues" evidence="13">
    <location>
        <begin position="93"/>
        <end position="105"/>
    </location>
</feature>
<dbReference type="SMART" id="SM00487">
    <property type="entry name" value="DEXDc"/>
    <property type="match status" value="1"/>
</dbReference>
<dbReference type="InterPro" id="IPR005824">
    <property type="entry name" value="KOW"/>
</dbReference>
<dbReference type="Gene3D" id="2.30.30.30">
    <property type="match status" value="1"/>
</dbReference>
<keyword evidence="6" id="KW-0378">Hydrolase</keyword>
<dbReference type="InterPro" id="IPR049730">
    <property type="entry name" value="SNF2/RAD54-like_C"/>
</dbReference>
<evidence type="ECO:0000256" key="5">
    <source>
        <dbReference type="ARBA" id="ARBA00022771"/>
    </source>
</evidence>
<evidence type="ECO:0000259" key="15">
    <source>
        <dbReference type="PROSITE" id="PS51192"/>
    </source>
</evidence>
<keyword evidence="5 12" id="KW-0863">Zinc-finger</keyword>
<evidence type="ECO:0000256" key="2">
    <source>
        <dbReference type="ARBA" id="ARBA00010618"/>
    </source>
</evidence>
<dbReference type="InterPro" id="IPR008991">
    <property type="entry name" value="Translation_prot_SH3-like_sf"/>
</dbReference>
<dbReference type="InterPro" id="IPR013083">
    <property type="entry name" value="Znf_RING/FYVE/PHD"/>
</dbReference>
<accession>A0A9P8D040</accession>
<dbReference type="NCBIfam" id="TIGR01080">
    <property type="entry name" value="rplX_A_E"/>
    <property type="match status" value="1"/>
</dbReference>
<evidence type="ECO:0000313" key="17">
    <source>
        <dbReference type="EMBL" id="KAG9325329.1"/>
    </source>
</evidence>
<dbReference type="InterPro" id="IPR014001">
    <property type="entry name" value="Helicase_ATP-bd"/>
</dbReference>
<evidence type="ECO:0000256" key="12">
    <source>
        <dbReference type="PROSITE-ProRule" id="PRU00175"/>
    </source>
</evidence>
<dbReference type="CDD" id="cd18008">
    <property type="entry name" value="DEXDc_SHPRH-like"/>
    <property type="match status" value="1"/>
</dbReference>
<feature type="compositionally biased region" description="Polar residues" evidence="13">
    <location>
        <begin position="164"/>
        <end position="174"/>
    </location>
</feature>
<dbReference type="InterPro" id="IPR000330">
    <property type="entry name" value="SNF2_N"/>
</dbReference>
<feature type="region of interest" description="Disordered" evidence="13">
    <location>
        <begin position="1514"/>
        <end position="1534"/>
    </location>
</feature>
<dbReference type="CDD" id="cd06089">
    <property type="entry name" value="KOW_RPL26"/>
    <property type="match status" value="1"/>
</dbReference>
<dbReference type="Gene3D" id="3.40.50.300">
    <property type="entry name" value="P-loop containing nucleotide triphosphate hydrolases"/>
    <property type="match status" value="1"/>
</dbReference>
<comment type="caution">
    <text evidence="17">The sequence shown here is derived from an EMBL/GenBank/DDBJ whole genome shotgun (WGS) entry which is preliminary data.</text>
</comment>
<dbReference type="InterPro" id="IPR038718">
    <property type="entry name" value="SNF2-like_sf"/>
</dbReference>
<dbReference type="Pfam" id="PF16906">
    <property type="entry name" value="Ribosomal_L26"/>
    <property type="match status" value="1"/>
</dbReference>
<dbReference type="SUPFAM" id="SSF52540">
    <property type="entry name" value="P-loop containing nucleoside triphosphate hydrolases"/>
    <property type="match status" value="2"/>
</dbReference>
<evidence type="ECO:0000259" key="14">
    <source>
        <dbReference type="PROSITE" id="PS50089"/>
    </source>
</evidence>
<evidence type="ECO:0000259" key="16">
    <source>
        <dbReference type="PROSITE" id="PS51194"/>
    </source>
</evidence>
<dbReference type="InterPro" id="IPR041988">
    <property type="entry name" value="Ribosomal_uL24_KOW"/>
</dbReference>
<feature type="region of interest" description="Disordered" evidence="13">
    <location>
        <begin position="1315"/>
        <end position="1360"/>
    </location>
</feature>
<feature type="domain" description="Helicase C-terminal" evidence="16">
    <location>
        <begin position="1092"/>
        <end position="1261"/>
    </location>
</feature>
<dbReference type="GO" id="GO:0004386">
    <property type="term" value="F:helicase activity"/>
    <property type="evidence" value="ECO:0007669"/>
    <property type="project" value="UniProtKB-KW"/>
</dbReference>
<dbReference type="SMART" id="SM00739">
    <property type="entry name" value="KOW"/>
    <property type="match status" value="1"/>
</dbReference>
<dbReference type="Pfam" id="PF00271">
    <property type="entry name" value="Helicase_C"/>
    <property type="match status" value="1"/>
</dbReference>
<dbReference type="Pfam" id="PF00176">
    <property type="entry name" value="SNF2-rel_dom"/>
    <property type="match status" value="1"/>
</dbReference>
<feature type="region of interest" description="Disordered" evidence="13">
    <location>
        <begin position="29"/>
        <end position="65"/>
    </location>
</feature>
<feature type="region of interest" description="Disordered" evidence="13">
    <location>
        <begin position="190"/>
        <end position="231"/>
    </location>
</feature>
<feature type="region of interest" description="Disordered" evidence="13">
    <location>
        <begin position="262"/>
        <end position="296"/>
    </location>
</feature>
<dbReference type="InterPro" id="IPR001650">
    <property type="entry name" value="Helicase_C-like"/>
</dbReference>
<dbReference type="PROSITE" id="PS00518">
    <property type="entry name" value="ZF_RING_1"/>
    <property type="match status" value="1"/>
</dbReference>
<dbReference type="SMART" id="SM00184">
    <property type="entry name" value="RING"/>
    <property type="match status" value="1"/>
</dbReference>
<dbReference type="CDD" id="cd18793">
    <property type="entry name" value="SF2_C_SNF"/>
    <property type="match status" value="1"/>
</dbReference>
<comment type="similarity">
    <text evidence="2">Belongs to the universal ribosomal protein uL24 family.</text>
</comment>
<dbReference type="InterPro" id="IPR017907">
    <property type="entry name" value="Znf_RING_CS"/>
</dbReference>
<dbReference type="GO" id="GO:0016787">
    <property type="term" value="F:hydrolase activity"/>
    <property type="evidence" value="ECO:0007669"/>
    <property type="project" value="UniProtKB-KW"/>
</dbReference>
<dbReference type="GO" id="GO:0006281">
    <property type="term" value="P:DNA repair"/>
    <property type="evidence" value="ECO:0007669"/>
    <property type="project" value="TreeGrafter"/>
</dbReference>
<keyword evidence="11" id="KW-0687">Ribonucleoprotein</keyword>
<dbReference type="SUPFAM" id="SSF50104">
    <property type="entry name" value="Translation proteins SH3-like domain"/>
    <property type="match status" value="1"/>
</dbReference>
<feature type="region of interest" description="Disordered" evidence="13">
    <location>
        <begin position="1273"/>
        <end position="1302"/>
    </location>
</feature>
<dbReference type="GO" id="GO:0003735">
    <property type="term" value="F:structural constituent of ribosome"/>
    <property type="evidence" value="ECO:0007669"/>
    <property type="project" value="InterPro"/>
</dbReference>
<evidence type="ECO:0000256" key="10">
    <source>
        <dbReference type="ARBA" id="ARBA00022980"/>
    </source>
</evidence>
<dbReference type="HAMAP" id="MF_01326_A">
    <property type="entry name" value="Ribosomal_uL24_A"/>
    <property type="match status" value="1"/>
</dbReference>
<evidence type="ECO:0000256" key="4">
    <source>
        <dbReference type="ARBA" id="ARBA00022741"/>
    </source>
</evidence>
<evidence type="ECO:0000256" key="7">
    <source>
        <dbReference type="ARBA" id="ARBA00022806"/>
    </source>
</evidence>
<dbReference type="PROSITE" id="PS51194">
    <property type="entry name" value="HELICASE_CTER"/>
    <property type="match status" value="1"/>
</dbReference>
<gene>
    <name evidence="17" type="ORF">KVV02_006969</name>
</gene>
<dbReference type="PANTHER" id="PTHR45626:SF52">
    <property type="entry name" value="SINGLE-STRANDED DNA-DEPENDENT ATPASE (EUROFUNG)"/>
    <property type="match status" value="1"/>
</dbReference>
<feature type="compositionally biased region" description="Low complexity" evidence="13">
    <location>
        <begin position="35"/>
        <end position="57"/>
    </location>
</feature>
<evidence type="ECO:0000256" key="11">
    <source>
        <dbReference type="ARBA" id="ARBA00023274"/>
    </source>
</evidence>
<feature type="domain" description="RING-type" evidence="14">
    <location>
        <begin position="986"/>
        <end position="1044"/>
    </location>
</feature>
<feature type="region of interest" description="Disordered" evidence="13">
    <location>
        <begin position="150"/>
        <end position="174"/>
    </location>
</feature>
<protein>
    <submittedName>
        <fullName evidence="17">Uncharacterized protein</fullName>
    </submittedName>
</protein>
<evidence type="ECO:0000256" key="1">
    <source>
        <dbReference type="ARBA" id="ARBA00007025"/>
    </source>
</evidence>
<dbReference type="InterPro" id="IPR005756">
    <property type="entry name" value="Ribosomal_uL24_euk/arc"/>
</dbReference>
<dbReference type="GO" id="GO:0005524">
    <property type="term" value="F:ATP binding"/>
    <property type="evidence" value="ECO:0007669"/>
    <property type="project" value="UniProtKB-KW"/>
</dbReference>
<dbReference type="PROSITE" id="PS01108">
    <property type="entry name" value="RIBOSOMAL_L24"/>
    <property type="match status" value="1"/>
</dbReference>
<keyword evidence="7" id="KW-0347">Helicase</keyword>
<name>A0A9P8D040_MORAP</name>
<dbReference type="GO" id="GO:0008270">
    <property type="term" value="F:zinc ion binding"/>
    <property type="evidence" value="ECO:0007669"/>
    <property type="project" value="UniProtKB-KW"/>
</dbReference>
<dbReference type="EMBL" id="JAIFTL010000043">
    <property type="protein sequence ID" value="KAG9325329.1"/>
    <property type="molecule type" value="Genomic_DNA"/>
</dbReference>
<dbReference type="PANTHER" id="PTHR45626">
    <property type="entry name" value="TRANSCRIPTION TERMINATION FACTOR 2-RELATED"/>
    <property type="match status" value="1"/>
</dbReference>
<feature type="domain" description="Helicase ATP-binding" evidence="15">
    <location>
        <begin position="596"/>
        <end position="837"/>
    </location>
</feature>
<dbReference type="GO" id="GO:0003723">
    <property type="term" value="F:RNA binding"/>
    <property type="evidence" value="ECO:0007669"/>
    <property type="project" value="InterPro"/>
</dbReference>
<sequence length="1534" mass="169669">MWWFHGPASNGLSAVIVINWSQTPTTNPAPYFNMSGNGPLRPSSLGSGSGSASNSSGNDPAQLTDPLSFASRFFQQIGNADLSPDEESRSESDDSDSSEQSDEDQDGRPAAVAGKKKQLENHGSFDQNDRQSKRTKLEAVASLINAGLIPGTAARPGEPRAKQSAAQASPMTPNELSQFNLKAIQDRTSPISLQQRQQQAQQQGIAQPTPHPTQRTSALIAPPPMNPRQHNSQLPLWAQQSASGLSYSPQQAPSHPHTYLLQQKQRSQPVASPISPHSVSSSITSTPSPSPASNTTERVIDLTSEEPTAISDDDIEIDESRTTAVANRNMCFGMIQSLVVTLYPRHLEYIEGKSDRVIIKRATTANKASLAVEHEAGLYGYIVSELAETLVPLVDANMIWWDASVPRQRKQNNVSAPVNIVLYGRPEHRMAVARALHGKVRLEEPITFDQRTLYANPLVVAPGETLSPYDKWRGAAAPSGFHGGPGGAHMYGYSSYTGYSSYHGGQRSAEEIKNQIDGVFKGLRSATDLPEVEAATTMATKMYRHQKQALYFLLEREKQEDYSDNEKNKLTSLWRVSQAPHRHSTYLNVVTSQETTIKPTSMRGGILADDMGLGKTITVISLIMATLDRGMYSQLKAAKSTAASAPASAAPDFLSSGDLVTEYDSPPSPTIRPLLPTAPKKPLHKKRLTNLRTKSHATLIVCPLSTVQNWEEQFETHVKKGVLQVYVYHGGQRVSDPAYLAKHDVVVTTYNLLGTEYSKECKGRESESGPSRHPSVLQHIDWFRVVLDEAHIIKEVNTTQSKAACALRAERRWCLTGTPIQNKLDDLFALVKFLGMQPFNEKAHWAHYIAKPIKAANPIGVQRLQTLMKVITLRRTKNQMVDGKPLLTLPTRTDHMRLLELSLNERQMYQRMESSAKQTVDQIVQENKIMKNYAHILQAILKLRQICAHYALVKNISDDLDMTGEFNLAKASAILALLQDSGNDQCNYCFHSSTPTPIVTRCEHIFCPECVKGLNSVAFTLIQKGNANVSVAPGLRTEFDCPQCASTLRPIDLIQIQDDTEDKVAATAGGGCHVHSRTDEHGMFIHSTKVKALMEDLVEANEQSRVSGGPLVKSVIFSQWTSMLDLIEDGLRENRIQFTRLDGTMQRHDRTLAMTRFKESPKVSVILISLKAGGVGLNLTAAQRVYLMDPHWNPSVESQAIDRIHRLGQTKPVDVIRFIIKESIEENILELQKRKTELSEMTFAEKLSKQEVLKRRLEDLKYLFQGSSELMKKRNGVSAQASSAGSSPISNSSGLTPLPSTERTALTPSMAALATTPSTSASGTPPPPKEHTGHTGLQRVQPSPSPSSHPGHSHRSPSPMMASHLDAAHVARQTHCRYGKDHLEEQDAPFDLWLLKGESSHQQGIRINVSSSRRKSRKAHFSAPSDLRRKIMSASLSKELREKHSARSIPIRKDDEVMVVRGSFKGREGKVVQVYRRKWVIHIERVNREKANGASVAVGIHPSKVVVTKVHMDKDRKDLLERKDRSKKTEAMQE</sequence>
<dbReference type="Gene3D" id="3.40.50.10810">
    <property type="entry name" value="Tandem AAA-ATPase domain"/>
    <property type="match status" value="2"/>
</dbReference>
<dbReference type="SUPFAM" id="SSF57850">
    <property type="entry name" value="RING/U-box"/>
    <property type="match status" value="1"/>
</dbReference>